<gene>
    <name evidence="2" type="ORF">CH360_17365</name>
    <name evidence="3" type="ORF">CH373_17790</name>
</gene>
<dbReference type="Proteomes" id="UP000231962">
    <property type="component" value="Unassembled WGS sequence"/>
</dbReference>
<feature type="transmembrane region" description="Helical" evidence="1">
    <location>
        <begin position="264"/>
        <end position="285"/>
    </location>
</feature>
<feature type="transmembrane region" description="Helical" evidence="1">
    <location>
        <begin position="187"/>
        <end position="208"/>
    </location>
</feature>
<feature type="transmembrane region" description="Helical" evidence="1">
    <location>
        <begin position="335"/>
        <end position="354"/>
    </location>
</feature>
<evidence type="ECO:0000313" key="2">
    <source>
        <dbReference type="EMBL" id="PJZ68225.1"/>
    </source>
</evidence>
<dbReference type="AlphaFoldDB" id="A0A2M9ZID6"/>
<name>A0A2M9ZID6_9LEPT</name>
<dbReference type="PANTHER" id="PTHR43044">
    <property type="match status" value="1"/>
</dbReference>
<dbReference type="PANTHER" id="PTHR43044:SF1">
    <property type="entry name" value="QUINOL:CYTOCHROME C OXIDOREDUCTASE QUINONE-BINDING SUBUNIT 2"/>
    <property type="match status" value="1"/>
</dbReference>
<keyword evidence="1" id="KW-0812">Transmembrane</keyword>
<evidence type="ECO:0008006" key="6">
    <source>
        <dbReference type="Google" id="ProtNLM"/>
    </source>
</evidence>
<evidence type="ECO:0000313" key="5">
    <source>
        <dbReference type="Proteomes" id="UP000231990"/>
    </source>
</evidence>
<evidence type="ECO:0000313" key="3">
    <source>
        <dbReference type="EMBL" id="PJZ71772.1"/>
    </source>
</evidence>
<accession>A0A2M9ZID6</accession>
<feature type="transmembrane region" description="Helical" evidence="1">
    <location>
        <begin position="56"/>
        <end position="76"/>
    </location>
</feature>
<keyword evidence="4" id="KW-1185">Reference proteome</keyword>
<keyword evidence="1" id="KW-1133">Transmembrane helix</keyword>
<feature type="transmembrane region" description="Helical" evidence="1">
    <location>
        <begin position="305"/>
        <end position="323"/>
    </location>
</feature>
<feature type="transmembrane region" description="Helical" evidence="1">
    <location>
        <begin position="97"/>
        <end position="117"/>
    </location>
</feature>
<feature type="transmembrane region" description="Helical" evidence="1">
    <location>
        <begin position="21"/>
        <end position="41"/>
    </location>
</feature>
<feature type="transmembrane region" description="Helical" evidence="1">
    <location>
        <begin position="220"/>
        <end position="243"/>
    </location>
</feature>
<feature type="transmembrane region" description="Helical" evidence="1">
    <location>
        <begin position="366"/>
        <end position="385"/>
    </location>
</feature>
<organism evidence="3 5">
    <name type="scientific">Leptospira perolatii</name>
    <dbReference type="NCBI Taxonomy" id="2023191"/>
    <lineage>
        <taxon>Bacteria</taxon>
        <taxon>Pseudomonadati</taxon>
        <taxon>Spirochaetota</taxon>
        <taxon>Spirochaetia</taxon>
        <taxon>Leptospirales</taxon>
        <taxon>Leptospiraceae</taxon>
        <taxon>Leptospira</taxon>
    </lineage>
</organism>
<sequence length="409" mass="45842">MDVKVEQNLINYKLDSKTRTALIGMVIVGIISLLVAAFGLGHENLRHEGGHSNPAWSAYLVGVFFILGIALAGVFFTSLGHITGAHWPVTLRRLTEGYGMFLPVVSILMLILVLGAHDLYEWSHTDSPEVQADHILQHKKPLLNMGAYTAIVLILGAAWSAFGYLFYKRSVSQDTDKDVNHTKFSAVLAGGFIVFFALSFSLASIELIMSLTPHWFSTMFGVYCFAAAYQAGLSSFVVMAYFLKKKGYLGNLVNENHIHDLGKFMLGFTVFWAYVGFSQFMLIWYANIPEETFFFEQRLTGGWEYITLAIPAIKFAVPFMLLLNRPNKRDIEFLVKVAIWILLTQITEIFWLVYPANFVDFSLGGYLASIGTSIGMIGLFGLVVLKRYEKAPLIPVGDPRLEDCLHHHQ</sequence>
<dbReference type="EMBL" id="NPDZ01000020">
    <property type="protein sequence ID" value="PJZ71772.1"/>
    <property type="molecule type" value="Genomic_DNA"/>
</dbReference>
<keyword evidence="1" id="KW-0472">Membrane</keyword>
<dbReference type="Proteomes" id="UP000231990">
    <property type="component" value="Unassembled WGS sequence"/>
</dbReference>
<evidence type="ECO:0000256" key="1">
    <source>
        <dbReference type="SAM" id="Phobius"/>
    </source>
</evidence>
<reference evidence="4 5" key="1">
    <citation type="submission" date="2017-07" db="EMBL/GenBank/DDBJ databases">
        <title>Leptospira spp. isolated from tropical soils.</title>
        <authorList>
            <person name="Thibeaux R."/>
            <person name="Iraola G."/>
            <person name="Ferres I."/>
            <person name="Bierque E."/>
            <person name="Girault D."/>
            <person name="Soupe-Gilbert M.-E."/>
            <person name="Picardeau M."/>
            <person name="Goarant C."/>
        </authorList>
    </citation>
    <scope>NUCLEOTIDE SEQUENCE [LARGE SCALE GENOMIC DNA]</scope>
    <source>
        <strain evidence="3 5">FH1-B-B1</strain>
        <strain evidence="2 4">FH1-B-C1</strain>
    </source>
</reference>
<feature type="transmembrane region" description="Helical" evidence="1">
    <location>
        <begin position="145"/>
        <end position="167"/>
    </location>
</feature>
<evidence type="ECO:0000313" key="4">
    <source>
        <dbReference type="Proteomes" id="UP000231962"/>
    </source>
</evidence>
<dbReference type="RefSeq" id="WP_100715373.1">
    <property type="nucleotide sequence ID" value="NZ_NPDY01000029.1"/>
</dbReference>
<protein>
    <recommendedName>
        <fullName evidence="6">Quinol:cytochrome C oxidoreductase</fullName>
    </recommendedName>
</protein>
<proteinExistence type="predicted"/>
<dbReference type="OrthoDB" id="140980at2"/>
<comment type="caution">
    <text evidence="3">The sequence shown here is derived from an EMBL/GenBank/DDBJ whole genome shotgun (WGS) entry which is preliminary data.</text>
</comment>
<dbReference type="EMBL" id="NPDY01000029">
    <property type="protein sequence ID" value="PJZ68225.1"/>
    <property type="molecule type" value="Genomic_DNA"/>
</dbReference>